<gene>
    <name evidence="2" type="ORF">EMWEY_00049400</name>
</gene>
<organism evidence="2 3">
    <name type="scientific">Eimeria maxima</name>
    <name type="common">Coccidian parasite</name>
    <dbReference type="NCBI Taxonomy" id="5804"/>
    <lineage>
        <taxon>Eukaryota</taxon>
        <taxon>Sar</taxon>
        <taxon>Alveolata</taxon>
        <taxon>Apicomplexa</taxon>
        <taxon>Conoidasida</taxon>
        <taxon>Coccidia</taxon>
        <taxon>Eucoccidiorida</taxon>
        <taxon>Eimeriorina</taxon>
        <taxon>Eimeriidae</taxon>
        <taxon>Eimeria</taxon>
    </lineage>
</organism>
<evidence type="ECO:0000313" key="3">
    <source>
        <dbReference type="Proteomes" id="UP000030763"/>
    </source>
</evidence>
<reference evidence="2" key="2">
    <citation type="submission" date="2013-10" db="EMBL/GenBank/DDBJ databases">
        <authorList>
            <person name="Aslett M."/>
        </authorList>
    </citation>
    <scope>NUCLEOTIDE SEQUENCE [LARGE SCALE GENOMIC DNA]</scope>
    <source>
        <strain evidence="2">Weybridge</strain>
    </source>
</reference>
<dbReference type="EMBL" id="HG719583">
    <property type="protein sequence ID" value="CDJ58301.1"/>
    <property type="molecule type" value="Genomic_DNA"/>
</dbReference>
<dbReference type="RefSeq" id="XP_013334947.1">
    <property type="nucleotide sequence ID" value="XM_013479493.1"/>
</dbReference>
<keyword evidence="3" id="KW-1185">Reference proteome</keyword>
<accession>U6M2R1</accession>
<dbReference type="GeneID" id="25338926"/>
<dbReference type="OrthoDB" id="346140at2759"/>
<dbReference type="VEuPathDB" id="ToxoDB:EMWEY_00049400"/>
<proteinExistence type="predicted"/>
<evidence type="ECO:0000256" key="1">
    <source>
        <dbReference type="SAM" id="MobiDB-lite"/>
    </source>
</evidence>
<reference evidence="2" key="1">
    <citation type="submission" date="2013-10" db="EMBL/GenBank/DDBJ databases">
        <title>Genomic analysis of the causative agents of coccidiosis in chickens.</title>
        <authorList>
            <person name="Reid A.J."/>
            <person name="Blake D."/>
            <person name="Billington K."/>
            <person name="Browne H."/>
            <person name="Dunn M."/>
            <person name="Hung S."/>
            <person name="Kawahara F."/>
            <person name="Miranda-Saavedra D."/>
            <person name="Mourier T."/>
            <person name="Nagra H."/>
            <person name="Otto T.D."/>
            <person name="Rawlings N."/>
            <person name="Sanchez A."/>
            <person name="Sanders M."/>
            <person name="Subramaniam C."/>
            <person name="Tay Y."/>
            <person name="Dear P."/>
            <person name="Doerig C."/>
            <person name="Gruber A."/>
            <person name="Parkinson J."/>
            <person name="Shirley M."/>
            <person name="Wan K.L."/>
            <person name="Berriman M."/>
            <person name="Tomley F."/>
            <person name="Pain A."/>
        </authorList>
    </citation>
    <scope>NUCLEOTIDE SEQUENCE [LARGE SCALE GENOMIC DNA]</scope>
    <source>
        <strain evidence="2">Weybridge</strain>
    </source>
</reference>
<feature type="compositionally biased region" description="Low complexity" evidence="1">
    <location>
        <begin position="132"/>
        <end position="141"/>
    </location>
</feature>
<evidence type="ECO:0000313" key="2">
    <source>
        <dbReference type="EMBL" id="CDJ58301.1"/>
    </source>
</evidence>
<name>U6M2R1_EIMMA</name>
<sequence length="141" mass="15902">MSDFQLHEEEPVDGRTIDDIVDGVAQDLGLSREAHLDVKLKLREHYIRSTQALADAIKEKKLCGVVHPYVADALYNRLNNKPNETFEYDVYPETRLQTRNPTHFKNVAIFVHRVAPIPGSNKGKIGEHPTYSSSNNSSSSK</sequence>
<protein>
    <submittedName>
        <fullName evidence="2">Uncharacterized protein</fullName>
    </submittedName>
</protein>
<feature type="region of interest" description="Disordered" evidence="1">
    <location>
        <begin position="120"/>
        <end position="141"/>
    </location>
</feature>
<dbReference type="Proteomes" id="UP000030763">
    <property type="component" value="Unassembled WGS sequence"/>
</dbReference>
<dbReference type="AlphaFoldDB" id="U6M2R1"/>